<dbReference type="AlphaFoldDB" id="A0ABD1YD28"/>
<name>A0ABD1YD28_9MARC</name>
<keyword evidence="3" id="KW-1185">Reference proteome</keyword>
<evidence type="ECO:0000313" key="2">
    <source>
        <dbReference type="EMBL" id="KAL2623462.1"/>
    </source>
</evidence>
<accession>A0ABD1YD28</accession>
<gene>
    <name evidence="2" type="ORF">R1flu_003667</name>
</gene>
<sequence length="359" mass="41059">MAPRSSRHLKTKEVKIPHLTVANRKRMETWDLGGLFAVDWSGTNDNLVEELAIKQKAADLKFEYHGKPEEWTSEVWREVYNLPKASLGGYIMQGKVQFTELQLLQVVKGDHRLSKSGVFLEQVKGNSDFVLFCQMLNAIFAPIRPEHFQHNLLAFYHHAWAAITNPAAPIPDWGDVVEKTVSKQIKGLGVCNEATCLGPYLAHLYNHFHEMDAKEKEDSKKRKALIQTVSDSDTKSKPEVPRVFCEGEASGNKPLDQKIDFAEWGNRVESLGRETSRLFEAFHMEIGSVTTEAMARNMKEMFAPPSVVETDLQLWKEMVRNLADLLMEEQKRTKAVMEQCDYFEGKNWCSEKIPEIAMW</sequence>
<organism evidence="2 3">
    <name type="scientific">Riccia fluitans</name>
    <dbReference type="NCBI Taxonomy" id="41844"/>
    <lineage>
        <taxon>Eukaryota</taxon>
        <taxon>Viridiplantae</taxon>
        <taxon>Streptophyta</taxon>
        <taxon>Embryophyta</taxon>
        <taxon>Marchantiophyta</taxon>
        <taxon>Marchantiopsida</taxon>
        <taxon>Marchantiidae</taxon>
        <taxon>Marchantiales</taxon>
        <taxon>Ricciaceae</taxon>
        <taxon>Riccia</taxon>
    </lineage>
</organism>
<dbReference type="EMBL" id="JBHFFA010000006">
    <property type="protein sequence ID" value="KAL2623462.1"/>
    <property type="molecule type" value="Genomic_DNA"/>
</dbReference>
<protein>
    <submittedName>
        <fullName evidence="2">Uncharacterized protein</fullName>
    </submittedName>
</protein>
<feature type="region of interest" description="Disordered" evidence="1">
    <location>
        <begin position="216"/>
        <end position="239"/>
    </location>
</feature>
<reference evidence="2 3" key="1">
    <citation type="submission" date="2024-09" db="EMBL/GenBank/DDBJ databases">
        <title>Chromosome-scale assembly of Riccia fluitans.</title>
        <authorList>
            <person name="Paukszto L."/>
            <person name="Sawicki J."/>
            <person name="Karawczyk K."/>
            <person name="Piernik-Szablinska J."/>
            <person name="Szczecinska M."/>
            <person name="Mazdziarz M."/>
        </authorList>
    </citation>
    <scope>NUCLEOTIDE SEQUENCE [LARGE SCALE GENOMIC DNA]</scope>
    <source>
        <strain evidence="2">Rf_01</strain>
        <tissue evidence="2">Aerial parts of the thallus</tissue>
    </source>
</reference>
<evidence type="ECO:0000313" key="3">
    <source>
        <dbReference type="Proteomes" id="UP001605036"/>
    </source>
</evidence>
<proteinExistence type="predicted"/>
<comment type="caution">
    <text evidence="2">The sequence shown here is derived from an EMBL/GenBank/DDBJ whole genome shotgun (WGS) entry which is preliminary data.</text>
</comment>
<dbReference type="Proteomes" id="UP001605036">
    <property type="component" value="Unassembled WGS sequence"/>
</dbReference>
<evidence type="ECO:0000256" key="1">
    <source>
        <dbReference type="SAM" id="MobiDB-lite"/>
    </source>
</evidence>